<accession>A0A857JC26</accession>
<dbReference type="PANTHER" id="PTHR42928:SF5">
    <property type="entry name" value="BLR1237 PROTEIN"/>
    <property type="match status" value="1"/>
</dbReference>
<evidence type="ECO:0000256" key="1">
    <source>
        <dbReference type="ARBA" id="ARBA00006987"/>
    </source>
</evidence>
<dbReference type="AlphaFoldDB" id="A0A857JC26"/>
<dbReference type="CDD" id="cd13578">
    <property type="entry name" value="PBP2_Bug27"/>
    <property type="match status" value="1"/>
</dbReference>
<dbReference type="InterPro" id="IPR042100">
    <property type="entry name" value="Bug_dom1"/>
</dbReference>
<name>A0A857JC26_9BURK</name>
<dbReference type="InterPro" id="IPR005064">
    <property type="entry name" value="BUG"/>
</dbReference>
<comment type="similarity">
    <text evidence="1">Belongs to the UPF0065 (bug) family.</text>
</comment>
<dbReference type="PIRSF" id="PIRSF017082">
    <property type="entry name" value="YflP"/>
    <property type="match status" value="1"/>
</dbReference>
<reference evidence="3 4" key="1">
    <citation type="submission" date="2020-01" db="EMBL/GenBank/DDBJ databases">
        <title>Genome sequencing of strain KACC 21265.</title>
        <authorList>
            <person name="Heo J."/>
            <person name="Kim S.-J."/>
            <person name="Kim J.-S."/>
            <person name="Hong S.-B."/>
            <person name="Kwon S.-W."/>
        </authorList>
    </citation>
    <scope>NUCLEOTIDE SEQUENCE [LARGE SCALE GENOMIC DNA]</scope>
    <source>
        <strain evidence="3 4">KACC 21265</strain>
    </source>
</reference>
<organism evidence="3 4">
    <name type="scientific">Xylophilus rhododendri</name>
    <dbReference type="NCBI Taxonomy" id="2697032"/>
    <lineage>
        <taxon>Bacteria</taxon>
        <taxon>Pseudomonadati</taxon>
        <taxon>Pseudomonadota</taxon>
        <taxon>Betaproteobacteria</taxon>
        <taxon>Burkholderiales</taxon>
        <taxon>Xylophilus</taxon>
    </lineage>
</organism>
<sequence>MKKMLPRGLLALCCLLGASALQAQEPALPKLIKIVVPFSPGGSNDLFARALGQKLSVKLGVNFIVENKPGASGAIGAQSVATAEPDGATLLLNSVSFTTNAAVATKLPYDPIKSFAPVALLNRGPMLLIVGNATPYKTPADVLKAIRSPAKDINYGSAGLGSIGQMASELLNSSTGGHAVHVPYKGISNAVADMMGGNLQIMITTAASVAGPLKGNMIRPVAVTSPTRSNFMPGLPALAESVPGFSVESWWGVFAPAKTPKPLVDRLNREIRSVADTAEMRELFARESTEPSNMSPEQFGDYLQAEVVKWRKLAQERNITAD</sequence>
<gene>
    <name evidence="3" type="ORF">GT347_22570</name>
</gene>
<dbReference type="KEGG" id="xyk:GT347_22570"/>
<protein>
    <submittedName>
        <fullName evidence="3">Tripartite tricarboxylate transporter substrate binding protein</fullName>
    </submittedName>
</protein>
<dbReference type="Pfam" id="PF03401">
    <property type="entry name" value="TctC"/>
    <property type="match status" value="1"/>
</dbReference>
<dbReference type="Gene3D" id="3.40.190.150">
    <property type="entry name" value="Bordetella uptake gene, domain 1"/>
    <property type="match status" value="1"/>
</dbReference>
<evidence type="ECO:0000313" key="4">
    <source>
        <dbReference type="Proteomes" id="UP000464787"/>
    </source>
</evidence>
<dbReference type="EMBL" id="CP047650">
    <property type="protein sequence ID" value="QHJ00513.1"/>
    <property type="molecule type" value="Genomic_DNA"/>
</dbReference>
<feature type="signal peptide" evidence="2">
    <location>
        <begin position="1"/>
        <end position="23"/>
    </location>
</feature>
<keyword evidence="4" id="KW-1185">Reference proteome</keyword>
<dbReference type="Gene3D" id="3.40.190.10">
    <property type="entry name" value="Periplasmic binding protein-like II"/>
    <property type="match status" value="1"/>
</dbReference>
<evidence type="ECO:0000256" key="2">
    <source>
        <dbReference type="SAM" id="SignalP"/>
    </source>
</evidence>
<dbReference type="PANTHER" id="PTHR42928">
    <property type="entry name" value="TRICARBOXYLATE-BINDING PROTEIN"/>
    <property type="match status" value="1"/>
</dbReference>
<feature type="chain" id="PRO_5032767828" evidence="2">
    <location>
        <begin position="24"/>
        <end position="322"/>
    </location>
</feature>
<proteinExistence type="inferred from homology"/>
<dbReference type="RefSeq" id="WP_160554323.1">
    <property type="nucleotide sequence ID" value="NZ_CP047650.1"/>
</dbReference>
<keyword evidence="2" id="KW-0732">Signal</keyword>
<dbReference type="Proteomes" id="UP000464787">
    <property type="component" value="Chromosome"/>
</dbReference>
<dbReference type="SUPFAM" id="SSF53850">
    <property type="entry name" value="Periplasmic binding protein-like II"/>
    <property type="match status" value="1"/>
</dbReference>
<evidence type="ECO:0000313" key="3">
    <source>
        <dbReference type="EMBL" id="QHJ00513.1"/>
    </source>
</evidence>